<accession>A0A1X6ZQC3</accession>
<dbReference type="EC" id="1.2.1.79" evidence="4"/>
<dbReference type="Proteomes" id="UP000193061">
    <property type="component" value="Unassembled WGS sequence"/>
</dbReference>
<proteinExistence type="inferred from homology"/>
<dbReference type="InterPro" id="IPR016161">
    <property type="entry name" value="Ald_DH/histidinol_DH"/>
</dbReference>
<dbReference type="AlphaFoldDB" id="A0A1X6ZQC3"/>
<sequence length="491" mass="53000">MSTITLSSSFDVADPKLVRNFSYINGKWCAAANGKTIPVTDPATGEAIGEVASLSAEESSAAVDAAQNAFPTWAALLPQERAKRLRRWFELQLEHKVDLARIMVLEQGKPLSEARGEIEYGAAFVEFYAEEAKRPNIEGVTSHLPDAEVELWREPVGVAALITPWNFPSAMLTRKAAAAMAAGCTIVAHPSTETPFSALALAELAERAGIPAGVFNVVTGRPATVVEPWTQDTRVRALSFTGSTEVGRLLYRQSASTIKKLVMELGGHAPVIVFKGADLDVAVAETIKAKFATSGQDCLGANRIYVERPIYDDFCVRFVEATKALSLGNGMDDPDIGPLMNEKAVQKQEEHVADALTKGAILACGGKRDAMGPLFYQPTVLADVPDTAAIMHEETFGPVAAIAPFETEDEIVAKANDTEYGLVAYLHSHDPRRIYRVSRALQFGMVAVNRTKVTGAPIPFGGTKQSGLGREGARLGMEEFTEIKYVCRDWA</sequence>
<evidence type="ECO:0000259" key="3">
    <source>
        <dbReference type="Pfam" id="PF00171"/>
    </source>
</evidence>
<reference evidence="4 5" key="1">
    <citation type="submission" date="2017-03" db="EMBL/GenBank/DDBJ databases">
        <authorList>
            <person name="Afonso C.L."/>
            <person name="Miller P.J."/>
            <person name="Scott M.A."/>
            <person name="Spackman E."/>
            <person name="Goraichik I."/>
            <person name="Dimitrov K.M."/>
            <person name="Suarez D.L."/>
            <person name="Swayne D.E."/>
        </authorList>
    </citation>
    <scope>NUCLEOTIDE SEQUENCE [LARGE SCALE GENOMIC DNA]</scope>
    <source>
        <strain evidence="4 5">CECT 7450</strain>
    </source>
</reference>
<name>A0A1X6ZQC3_9RHOB</name>
<dbReference type="InterPro" id="IPR015590">
    <property type="entry name" value="Aldehyde_DH_dom"/>
</dbReference>
<dbReference type="InterPro" id="IPR016160">
    <property type="entry name" value="Ald_DH_CS_CYS"/>
</dbReference>
<evidence type="ECO:0000256" key="2">
    <source>
        <dbReference type="ARBA" id="ARBA00023002"/>
    </source>
</evidence>
<dbReference type="Pfam" id="PF00171">
    <property type="entry name" value="Aldedh"/>
    <property type="match status" value="1"/>
</dbReference>
<dbReference type="CDD" id="cd07103">
    <property type="entry name" value="ALDH_F5_SSADH_GabD"/>
    <property type="match status" value="1"/>
</dbReference>
<dbReference type="GO" id="GO:0004777">
    <property type="term" value="F:succinate-semialdehyde dehydrogenase (NAD+) activity"/>
    <property type="evidence" value="ECO:0007669"/>
    <property type="project" value="TreeGrafter"/>
</dbReference>
<feature type="domain" description="Aldehyde dehydrogenase" evidence="3">
    <location>
        <begin position="28"/>
        <end position="486"/>
    </location>
</feature>
<protein>
    <submittedName>
        <fullName evidence="4">Succinate-semialdehyde dehydrogenase [NADP(+)] GabD</fullName>
        <ecNumber evidence="4">1.2.1.79</ecNumber>
    </submittedName>
</protein>
<dbReference type="FunFam" id="3.40.605.10:FF:000005">
    <property type="entry name" value="Succinate-semialdehyde dehydrogenase I"/>
    <property type="match status" value="1"/>
</dbReference>
<dbReference type="InterPro" id="IPR050740">
    <property type="entry name" value="Aldehyde_DH_Superfamily"/>
</dbReference>
<dbReference type="SUPFAM" id="SSF53720">
    <property type="entry name" value="ALDH-like"/>
    <property type="match status" value="1"/>
</dbReference>
<dbReference type="InterPro" id="IPR016163">
    <property type="entry name" value="Ald_DH_C"/>
</dbReference>
<dbReference type="GO" id="GO:0036243">
    <property type="term" value="F:succinate-semialdehyde dehydrogenase (NADP+) activity"/>
    <property type="evidence" value="ECO:0007669"/>
    <property type="project" value="UniProtKB-EC"/>
</dbReference>
<comment type="similarity">
    <text evidence="1">Belongs to the aldehyde dehydrogenase family.</text>
</comment>
<dbReference type="OrthoDB" id="9812625at2"/>
<dbReference type="FunFam" id="3.40.309.10:FF:000004">
    <property type="entry name" value="Succinate-semialdehyde dehydrogenase I"/>
    <property type="match status" value="1"/>
</dbReference>
<dbReference type="PANTHER" id="PTHR43353">
    <property type="entry name" value="SUCCINATE-SEMIALDEHYDE DEHYDROGENASE, MITOCHONDRIAL"/>
    <property type="match status" value="1"/>
</dbReference>
<dbReference type="Gene3D" id="3.40.605.10">
    <property type="entry name" value="Aldehyde Dehydrogenase, Chain A, domain 1"/>
    <property type="match status" value="1"/>
</dbReference>
<keyword evidence="5" id="KW-1185">Reference proteome</keyword>
<dbReference type="InterPro" id="IPR016162">
    <property type="entry name" value="Ald_DH_N"/>
</dbReference>
<organism evidence="4 5">
    <name type="scientific">Roseovarius albus</name>
    <dbReference type="NCBI Taxonomy" id="1247867"/>
    <lineage>
        <taxon>Bacteria</taxon>
        <taxon>Pseudomonadati</taxon>
        <taxon>Pseudomonadota</taxon>
        <taxon>Alphaproteobacteria</taxon>
        <taxon>Rhodobacterales</taxon>
        <taxon>Roseobacteraceae</taxon>
        <taxon>Roseovarius</taxon>
    </lineage>
</organism>
<gene>
    <name evidence="4" type="primary">gabD</name>
    <name evidence="4" type="ORF">ROA7450_02923</name>
</gene>
<evidence type="ECO:0000313" key="4">
    <source>
        <dbReference type="EMBL" id="SLN56425.1"/>
    </source>
</evidence>
<dbReference type="PANTHER" id="PTHR43353:SF5">
    <property type="entry name" value="SUCCINATE-SEMIALDEHYDE DEHYDROGENASE, MITOCHONDRIAL"/>
    <property type="match status" value="1"/>
</dbReference>
<dbReference type="EMBL" id="FWFX01000009">
    <property type="protein sequence ID" value="SLN56425.1"/>
    <property type="molecule type" value="Genomic_DNA"/>
</dbReference>
<evidence type="ECO:0000256" key="1">
    <source>
        <dbReference type="ARBA" id="ARBA00009986"/>
    </source>
</evidence>
<dbReference type="RefSeq" id="WP_085806539.1">
    <property type="nucleotide sequence ID" value="NZ_FWFX01000009.1"/>
</dbReference>
<dbReference type="GO" id="GO:0009450">
    <property type="term" value="P:gamma-aminobutyric acid catabolic process"/>
    <property type="evidence" value="ECO:0007669"/>
    <property type="project" value="TreeGrafter"/>
</dbReference>
<keyword evidence="2 4" id="KW-0560">Oxidoreductase</keyword>
<dbReference type="Gene3D" id="3.40.309.10">
    <property type="entry name" value="Aldehyde Dehydrogenase, Chain A, domain 2"/>
    <property type="match status" value="1"/>
</dbReference>
<evidence type="ECO:0000313" key="5">
    <source>
        <dbReference type="Proteomes" id="UP000193061"/>
    </source>
</evidence>
<dbReference type="PROSITE" id="PS00070">
    <property type="entry name" value="ALDEHYDE_DEHYDR_CYS"/>
    <property type="match status" value="1"/>
</dbReference>